<dbReference type="Gene3D" id="3.40.50.850">
    <property type="entry name" value="Isochorismatase-like"/>
    <property type="match status" value="1"/>
</dbReference>
<dbReference type="EMBL" id="JMQA01000026">
    <property type="protein sequence ID" value="KFN08755.1"/>
    <property type="molecule type" value="Genomic_DNA"/>
</dbReference>
<feature type="domain" description="Isochorismatase-like" evidence="3">
    <location>
        <begin position="4"/>
        <end position="138"/>
    </location>
</feature>
<protein>
    <submittedName>
        <fullName evidence="4">Isochorismatase family protein</fullName>
    </submittedName>
</protein>
<dbReference type="GO" id="GO:0016787">
    <property type="term" value="F:hydrolase activity"/>
    <property type="evidence" value="ECO:0007669"/>
    <property type="project" value="UniProtKB-KW"/>
</dbReference>
<sequence length="162" mass="18079">MKPALLIIDMQKGLLTDPRLQSELSVASEYINAVADLFRDTGRPVVVVQDTEMGEHSPGFEVTPEIRLDDSDLRISKEWNNAFWKTDLEQLLRDKETDFVVVCGFAAEHCVTFTFNGARERGFGAAILQKGILGEHPDAVSGVYQDRSLISYAVIHALLKNQ</sequence>
<evidence type="ECO:0000259" key="3">
    <source>
        <dbReference type="Pfam" id="PF00857"/>
    </source>
</evidence>
<dbReference type="OrthoDB" id="257098at2"/>
<accession>A0A090ZEV2</accession>
<dbReference type="Pfam" id="PF00857">
    <property type="entry name" value="Isochorismatase"/>
    <property type="match status" value="1"/>
</dbReference>
<evidence type="ECO:0000313" key="4">
    <source>
        <dbReference type="EMBL" id="KFN08755.1"/>
    </source>
</evidence>
<dbReference type="PATRIC" id="fig|44252.3.peg.2818"/>
<dbReference type="PANTHER" id="PTHR43540">
    <property type="entry name" value="PEROXYUREIDOACRYLATE/UREIDOACRYLATE AMIDOHYDROLASE-RELATED"/>
    <property type="match status" value="1"/>
</dbReference>
<proteinExistence type="inferred from homology"/>
<dbReference type="InterPro" id="IPR036380">
    <property type="entry name" value="Isochorismatase-like_sf"/>
</dbReference>
<dbReference type="GeneID" id="77007255"/>
<dbReference type="SUPFAM" id="SSF52499">
    <property type="entry name" value="Isochorismatase-like hydrolases"/>
    <property type="match status" value="1"/>
</dbReference>
<gene>
    <name evidence="4" type="ORF">DJ90_4902</name>
</gene>
<dbReference type="HOGENOM" id="CLU_068979_5_7_9"/>
<dbReference type="STRING" id="44252.DJ90_4902"/>
<keyword evidence="2" id="KW-0378">Hydrolase</keyword>
<evidence type="ECO:0000256" key="2">
    <source>
        <dbReference type="ARBA" id="ARBA00022801"/>
    </source>
</evidence>
<dbReference type="InterPro" id="IPR000868">
    <property type="entry name" value="Isochorismatase-like_dom"/>
</dbReference>
<dbReference type="AlphaFoldDB" id="A0A090ZEV2"/>
<dbReference type="RefSeq" id="WP_036623004.1">
    <property type="nucleotide sequence ID" value="NZ_JAKOBR010000077.1"/>
</dbReference>
<comment type="similarity">
    <text evidence="1">Belongs to the isochorismatase family.</text>
</comment>
<keyword evidence="5" id="KW-1185">Reference proteome</keyword>
<organism evidence="4 5">
    <name type="scientific">Paenibacillus macerans</name>
    <name type="common">Bacillus macerans</name>
    <dbReference type="NCBI Taxonomy" id="44252"/>
    <lineage>
        <taxon>Bacteria</taxon>
        <taxon>Bacillati</taxon>
        <taxon>Bacillota</taxon>
        <taxon>Bacilli</taxon>
        <taxon>Bacillales</taxon>
        <taxon>Paenibacillaceae</taxon>
        <taxon>Paenibacillus</taxon>
    </lineage>
</organism>
<name>A0A090ZEV2_PAEMA</name>
<dbReference type="Proteomes" id="UP000029278">
    <property type="component" value="Unassembled WGS sequence"/>
</dbReference>
<comment type="caution">
    <text evidence="4">The sequence shown here is derived from an EMBL/GenBank/DDBJ whole genome shotgun (WGS) entry which is preliminary data.</text>
</comment>
<dbReference type="InterPro" id="IPR050272">
    <property type="entry name" value="Isochorismatase-like_hydrls"/>
</dbReference>
<evidence type="ECO:0000256" key="1">
    <source>
        <dbReference type="ARBA" id="ARBA00006336"/>
    </source>
</evidence>
<reference evidence="4 5" key="1">
    <citation type="submission" date="2014-04" db="EMBL/GenBank/DDBJ databases">
        <authorList>
            <person name="Bishop-Lilly K.A."/>
            <person name="Broomall S.M."/>
            <person name="Chain P.S."/>
            <person name="Chertkov O."/>
            <person name="Coyne S.R."/>
            <person name="Daligault H.E."/>
            <person name="Davenport K.W."/>
            <person name="Erkkila T."/>
            <person name="Frey K.G."/>
            <person name="Gibbons H.S."/>
            <person name="Gu W."/>
            <person name="Jaissle J."/>
            <person name="Johnson S.L."/>
            <person name="Koroleva G.I."/>
            <person name="Ladner J.T."/>
            <person name="Lo C.-C."/>
            <person name="Minogue T.D."/>
            <person name="Munk C."/>
            <person name="Palacios G.F."/>
            <person name="Redden C.L."/>
            <person name="Rosenzweig C.N."/>
            <person name="Scholz M.B."/>
            <person name="Teshima H."/>
            <person name="Xu Y."/>
        </authorList>
    </citation>
    <scope>NUCLEOTIDE SEQUENCE [LARGE SCALE GENOMIC DNA]</scope>
    <source>
        <strain evidence="4 5">8244</strain>
    </source>
</reference>
<evidence type="ECO:0000313" key="5">
    <source>
        <dbReference type="Proteomes" id="UP000029278"/>
    </source>
</evidence>